<sequence length="49" mass="5623">MTSLQLSEHEYLLSDGLLLQAHQPQRHLHKSTCVCSRFPFNSLLVTELT</sequence>
<reference evidence="1" key="1">
    <citation type="submission" date="2014-12" db="EMBL/GenBank/DDBJ databases">
        <title>Insight into the proteome of Arion vulgaris.</title>
        <authorList>
            <person name="Aradska J."/>
            <person name="Bulat T."/>
            <person name="Smidak R."/>
            <person name="Sarate P."/>
            <person name="Gangsoo J."/>
            <person name="Sialana F."/>
            <person name="Bilban M."/>
            <person name="Lubec G."/>
        </authorList>
    </citation>
    <scope>NUCLEOTIDE SEQUENCE</scope>
    <source>
        <tissue evidence="1">Skin</tissue>
    </source>
</reference>
<dbReference type="EMBL" id="HACG01024331">
    <property type="protein sequence ID" value="CEK71196.1"/>
    <property type="molecule type" value="Transcribed_RNA"/>
</dbReference>
<organism evidence="1">
    <name type="scientific">Arion vulgaris</name>
    <dbReference type="NCBI Taxonomy" id="1028688"/>
    <lineage>
        <taxon>Eukaryota</taxon>
        <taxon>Metazoa</taxon>
        <taxon>Spiralia</taxon>
        <taxon>Lophotrochozoa</taxon>
        <taxon>Mollusca</taxon>
        <taxon>Gastropoda</taxon>
        <taxon>Heterobranchia</taxon>
        <taxon>Euthyneura</taxon>
        <taxon>Panpulmonata</taxon>
        <taxon>Eupulmonata</taxon>
        <taxon>Stylommatophora</taxon>
        <taxon>Helicina</taxon>
        <taxon>Arionoidea</taxon>
        <taxon>Arionidae</taxon>
        <taxon>Arion</taxon>
    </lineage>
</organism>
<name>A0A0B6ZTL8_9EUPU</name>
<dbReference type="AlphaFoldDB" id="A0A0B6ZTL8"/>
<feature type="non-terminal residue" evidence="1">
    <location>
        <position position="49"/>
    </location>
</feature>
<protein>
    <submittedName>
        <fullName evidence="1">Uncharacterized protein</fullName>
    </submittedName>
</protein>
<accession>A0A0B6ZTL8</accession>
<gene>
    <name evidence="1" type="primary">ORF77320</name>
</gene>
<evidence type="ECO:0000313" key="1">
    <source>
        <dbReference type="EMBL" id="CEK71196.1"/>
    </source>
</evidence>
<proteinExistence type="predicted"/>